<proteinExistence type="predicted"/>
<evidence type="ECO:0000313" key="3">
    <source>
        <dbReference type="Proteomes" id="UP001328107"/>
    </source>
</evidence>
<evidence type="ECO:0000256" key="1">
    <source>
        <dbReference type="SAM" id="MobiDB-lite"/>
    </source>
</evidence>
<comment type="caution">
    <text evidence="2">The sequence shown here is derived from an EMBL/GenBank/DDBJ whole genome shotgun (WGS) entry which is preliminary data.</text>
</comment>
<name>A0AAN4ZDF0_9BILA</name>
<feature type="non-terminal residue" evidence="2">
    <location>
        <position position="111"/>
    </location>
</feature>
<feature type="compositionally biased region" description="Low complexity" evidence="1">
    <location>
        <begin position="54"/>
        <end position="63"/>
    </location>
</feature>
<organism evidence="2 3">
    <name type="scientific">Pristionchus mayeri</name>
    <dbReference type="NCBI Taxonomy" id="1317129"/>
    <lineage>
        <taxon>Eukaryota</taxon>
        <taxon>Metazoa</taxon>
        <taxon>Ecdysozoa</taxon>
        <taxon>Nematoda</taxon>
        <taxon>Chromadorea</taxon>
        <taxon>Rhabditida</taxon>
        <taxon>Rhabditina</taxon>
        <taxon>Diplogasteromorpha</taxon>
        <taxon>Diplogasteroidea</taxon>
        <taxon>Neodiplogasteridae</taxon>
        <taxon>Pristionchus</taxon>
    </lineage>
</organism>
<accession>A0AAN4ZDF0</accession>
<dbReference type="AlphaFoldDB" id="A0AAN4ZDF0"/>
<keyword evidence="3" id="KW-1185">Reference proteome</keyword>
<feature type="region of interest" description="Disordered" evidence="1">
    <location>
        <begin position="45"/>
        <end position="88"/>
    </location>
</feature>
<dbReference type="EMBL" id="BTRK01000002">
    <property type="protein sequence ID" value="GMR39112.1"/>
    <property type="molecule type" value="Genomic_DNA"/>
</dbReference>
<dbReference type="Proteomes" id="UP001328107">
    <property type="component" value="Unassembled WGS sequence"/>
</dbReference>
<evidence type="ECO:0000313" key="2">
    <source>
        <dbReference type="EMBL" id="GMR39112.1"/>
    </source>
</evidence>
<gene>
    <name evidence="2" type="ORF">PMAYCL1PPCAC_09307</name>
</gene>
<sequence>MDGIERLKNTPVCTGMPHSNWIFGRKILTERDRLSCLADDVGHQGIDEDSITENSDANNASNNQSKSERNRLIKTPKTNALTKPEGGRSAGDWLRQNWISYILTPLLIILV</sequence>
<reference evidence="3" key="1">
    <citation type="submission" date="2022-10" db="EMBL/GenBank/DDBJ databases">
        <title>Genome assembly of Pristionchus species.</title>
        <authorList>
            <person name="Yoshida K."/>
            <person name="Sommer R.J."/>
        </authorList>
    </citation>
    <scope>NUCLEOTIDE SEQUENCE [LARGE SCALE GENOMIC DNA]</scope>
    <source>
        <strain evidence="3">RS5460</strain>
    </source>
</reference>
<protein>
    <submittedName>
        <fullName evidence="2">Uncharacterized protein</fullName>
    </submittedName>
</protein>